<dbReference type="GO" id="GO:0008757">
    <property type="term" value="F:S-adenosylmethionine-dependent methyltransferase activity"/>
    <property type="evidence" value="ECO:0007669"/>
    <property type="project" value="InterPro"/>
</dbReference>
<dbReference type="InterPro" id="IPR029063">
    <property type="entry name" value="SAM-dependent_MTases_sf"/>
</dbReference>
<dbReference type="Pfam" id="PF25276">
    <property type="entry name" value="DUF7870"/>
    <property type="match status" value="1"/>
</dbReference>
<dbReference type="Pfam" id="PF08241">
    <property type="entry name" value="Methyltransf_11"/>
    <property type="match status" value="1"/>
</dbReference>
<evidence type="ECO:0000259" key="3">
    <source>
        <dbReference type="Pfam" id="PF25276"/>
    </source>
</evidence>
<evidence type="ECO:0000259" key="2">
    <source>
        <dbReference type="Pfam" id="PF08241"/>
    </source>
</evidence>
<dbReference type="PANTHER" id="PTHR47291:SF1">
    <property type="entry name" value="PEPTIDE UPSTREAM PROTEIN"/>
    <property type="match status" value="1"/>
</dbReference>
<keyword evidence="1" id="KW-0472">Membrane</keyword>
<dbReference type="SUPFAM" id="SSF53335">
    <property type="entry name" value="S-adenosyl-L-methionine-dependent methyltransferases"/>
    <property type="match status" value="1"/>
</dbReference>
<proteinExistence type="predicted"/>
<keyword evidence="1" id="KW-1133">Transmembrane helix</keyword>
<comment type="caution">
    <text evidence="4">The sequence shown here is derived from an EMBL/GenBank/DDBJ whole genome shotgun (WGS) entry which is preliminary data.</text>
</comment>
<dbReference type="Proteomes" id="UP001372338">
    <property type="component" value="Unassembled WGS sequence"/>
</dbReference>
<dbReference type="AlphaFoldDB" id="A0AAN9E7P8"/>
<evidence type="ECO:0008006" key="6">
    <source>
        <dbReference type="Google" id="ProtNLM"/>
    </source>
</evidence>
<feature type="domain" description="Methyltransferase type 11" evidence="2">
    <location>
        <begin position="215"/>
        <end position="255"/>
    </location>
</feature>
<organism evidence="4 5">
    <name type="scientific">Crotalaria pallida</name>
    <name type="common">Smooth rattlebox</name>
    <name type="synonym">Crotalaria striata</name>
    <dbReference type="NCBI Taxonomy" id="3830"/>
    <lineage>
        <taxon>Eukaryota</taxon>
        <taxon>Viridiplantae</taxon>
        <taxon>Streptophyta</taxon>
        <taxon>Embryophyta</taxon>
        <taxon>Tracheophyta</taxon>
        <taxon>Spermatophyta</taxon>
        <taxon>Magnoliopsida</taxon>
        <taxon>eudicotyledons</taxon>
        <taxon>Gunneridae</taxon>
        <taxon>Pentapetalae</taxon>
        <taxon>rosids</taxon>
        <taxon>fabids</taxon>
        <taxon>Fabales</taxon>
        <taxon>Fabaceae</taxon>
        <taxon>Papilionoideae</taxon>
        <taxon>50 kb inversion clade</taxon>
        <taxon>genistoids sensu lato</taxon>
        <taxon>core genistoids</taxon>
        <taxon>Crotalarieae</taxon>
        <taxon>Crotalaria</taxon>
    </lineage>
</organism>
<dbReference type="InterPro" id="IPR057192">
    <property type="entry name" value="DUF7870"/>
</dbReference>
<feature type="domain" description="DUF7870" evidence="3">
    <location>
        <begin position="445"/>
        <end position="532"/>
    </location>
</feature>
<gene>
    <name evidence="4" type="ORF">RIF29_39975</name>
</gene>
<evidence type="ECO:0000313" key="5">
    <source>
        <dbReference type="Proteomes" id="UP001372338"/>
    </source>
</evidence>
<dbReference type="PANTHER" id="PTHR47291">
    <property type="entry name" value="PEPTIDE UPSTREAM PROTEIN"/>
    <property type="match status" value="1"/>
</dbReference>
<keyword evidence="5" id="KW-1185">Reference proteome</keyword>
<dbReference type="InterPro" id="IPR013216">
    <property type="entry name" value="Methyltransf_11"/>
</dbReference>
<dbReference type="EMBL" id="JAYWIO010000008">
    <property type="protein sequence ID" value="KAK7245140.1"/>
    <property type="molecule type" value="Genomic_DNA"/>
</dbReference>
<sequence>MRGFNPSNKMGSSSSLWFESSPKRVPRRVWLSFQKSMGVLVGGNHTSSRVSMDTKVFKFYIFTGSVARRVLLRLIMLVSAVSIVSLLRVMPSFDLASLAPMNFDACIVADSNYYSNSQSNYYSNSQFGHVTLSLSSYLFQFWGSLDSMNCAKDANLTANVVHELMGKQLLNYGAKSLCIGEGSSMAIVAMKQLGFTSVSGVQRHSFFSLMQKKIVYELDYEDASFDFVVSRDLDKVSVPALLVLEVERILKPGGIGALLVGATGSNPNDLIRSATPVSSLLRSSSVVHVGSVDQLNLVVFKKRTENASSSFYQYSIPADCASLTFTKPLIELMEPLVSERPATPEYEKTVPYLPKFVDVSARKRLVYIDIGVGQLLNANASDWFMPSYPIDQKNFNVYFVHYNTSIMLSYVKRPGITFVYHPGLAGKVTTELNDSDEDMDPYVGEDEFDFLAWFKETVQYADFVVLKMNAGKVELKFLKELFESGAICFVDELFLRCPENGGDVGKALNSKESCMDICKGLRSNGVYVHQWWGD</sequence>
<accession>A0AAN9E7P8</accession>
<name>A0AAN9E7P8_CROPI</name>
<evidence type="ECO:0000256" key="1">
    <source>
        <dbReference type="SAM" id="Phobius"/>
    </source>
</evidence>
<protein>
    <recommendedName>
        <fullName evidence="6">Methyltransferase type 11 domain-containing protein</fullName>
    </recommendedName>
</protein>
<keyword evidence="1" id="KW-0812">Transmembrane</keyword>
<evidence type="ECO:0000313" key="4">
    <source>
        <dbReference type="EMBL" id="KAK7245140.1"/>
    </source>
</evidence>
<feature type="transmembrane region" description="Helical" evidence="1">
    <location>
        <begin position="70"/>
        <end position="90"/>
    </location>
</feature>
<reference evidence="4 5" key="1">
    <citation type="submission" date="2024-01" db="EMBL/GenBank/DDBJ databases">
        <title>The genomes of 5 underutilized Papilionoideae crops provide insights into root nodulation and disease resistanc.</title>
        <authorList>
            <person name="Yuan L."/>
        </authorList>
    </citation>
    <scope>NUCLEOTIDE SEQUENCE [LARGE SCALE GENOMIC DNA]</scope>
    <source>
        <strain evidence="4">ZHUSHIDOU_FW_LH</strain>
        <tissue evidence="4">Leaf</tissue>
    </source>
</reference>